<evidence type="ECO:0000256" key="4">
    <source>
        <dbReference type="ARBA" id="ARBA00022958"/>
    </source>
</evidence>
<dbReference type="CDD" id="cd09898">
    <property type="entry name" value="H3TH_53EXO"/>
    <property type="match status" value="1"/>
</dbReference>
<gene>
    <name evidence="7" type="primary">xni</name>
    <name evidence="7" type="ORF">EU508_16500</name>
</gene>
<dbReference type="SUPFAM" id="SSF47807">
    <property type="entry name" value="5' to 3' exonuclease, C-terminal subdomain"/>
    <property type="match status" value="1"/>
</dbReference>
<dbReference type="InterPro" id="IPR038969">
    <property type="entry name" value="FEN"/>
</dbReference>
<keyword evidence="3" id="KW-0378">Hydrolase</keyword>
<comment type="caution">
    <text evidence="7">The sequence shown here is derived from an EMBL/GenBank/DDBJ whole genome shotgun (WGS) entry which is preliminary data.</text>
</comment>
<dbReference type="InterPro" id="IPR036279">
    <property type="entry name" value="5-3_exonuclease_C_sf"/>
</dbReference>
<dbReference type="Pfam" id="PF02739">
    <property type="entry name" value="5_3_exonuc_N"/>
    <property type="match status" value="1"/>
</dbReference>
<feature type="domain" description="5'-3' exonuclease" evidence="6">
    <location>
        <begin position="1"/>
        <end position="257"/>
    </location>
</feature>
<keyword evidence="5" id="KW-0238">DNA-binding</keyword>
<dbReference type="FunFam" id="1.10.150.20:FF:000003">
    <property type="entry name" value="DNA polymerase I"/>
    <property type="match status" value="1"/>
</dbReference>
<dbReference type="InterPro" id="IPR002421">
    <property type="entry name" value="5-3_exonuclease"/>
</dbReference>
<accession>A0AB73BCR7</accession>
<evidence type="ECO:0000256" key="2">
    <source>
        <dbReference type="ARBA" id="ARBA00022759"/>
    </source>
</evidence>
<dbReference type="NCBIfam" id="NF007017">
    <property type="entry name" value="PRK09482.1"/>
    <property type="match status" value="1"/>
</dbReference>
<dbReference type="InterPro" id="IPR020046">
    <property type="entry name" value="5-3_exonucl_a-hlix_arch_N"/>
</dbReference>
<evidence type="ECO:0000313" key="8">
    <source>
        <dbReference type="Proteomes" id="UP000324162"/>
    </source>
</evidence>
<dbReference type="GO" id="GO:0003677">
    <property type="term" value="F:DNA binding"/>
    <property type="evidence" value="ECO:0007669"/>
    <property type="project" value="UniProtKB-KW"/>
</dbReference>
<dbReference type="Gene3D" id="1.10.150.20">
    <property type="entry name" value="5' to 3' exonuclease, C-terminal subdomain"/>
    <property type="match status" value="1"/>
</dbReference>
<dbReference type="EMBL" id="SEUK01000054">
    <property type="protein sequence ID" value="KAA1157334.1"/>
    <property type="molecule type" value="Genomic_DNA"/>
</dbReference>
<reference evidence="7 8" key="1">
    <citation type="submission" date="2019-01" db="EMBL/GenBank/DDBJ databases">
        <title>Genome sequences of marine Pseudoalteromonas species.</title>
        <authorList>
            <person name="Boraston A.B."/>
            <person name="Hehemann J.-H."/>
            <person name="Vickers C.J."/>
            <person name="Salama-Alber O."/>
            <person name="Abe K."/>
            <person name="Hettle A.J."/>
        </authorList>
    </citation>
    <scope>NUCLEOTIDE SEQUENCE [LARGE SCALE GENOMIC DNA]</scope>
    <source>
        <strain evidence="7 8">PS42</strain>
    </source>
</reference>
<dbReference type="PANTHER" id="PTHR42646">
    <property type="entry name" value="FLAP ENDONUCLEASE XNI"/>
    <property type="match status" value="1"/>
</dbReference>
<evidence type="ECO:0000256" key="3">
    <source>
        <dbReference type="ARBA" id="ARBA00022801"/>
    </source>
</evidence>
<dbReference type="SUPFAM" id="SSF88723">
    <property type="entry name" value="PIN domain-like"/>
    <property type="match status" value="1"/>
</dbReference>
<protein>
    <submittedName>
        <fullName evidence="7">Flap endonuclease Xni</fullName>
    </submittedName>
</protein>
<dbReference type="Proteomes" id="UP000324162">
    <property type="component" value="Unassembled WGS sequence"/>
</dbReference>
<dbReference type="InterPro" id="IPR008918">
    <property type="entry name" value="HhH2"/>
</dbReference>
<dbReference type="InterPro" id="IPR020045">
    <property type="entry name" value="DNA_polI_H3TH"/>
</dbReference>
<dbReference type="GO" id="GO:0017108">
    <property type="term" value="F:5'-flap endonuclease activity"/>
    <property type="evidence" value="ECO:0007669"/>
    <property type="project" value="InterPro"/>
</dbReference>
<dbReference type="CDD" id="cd09859">
    <property type="entry name" value="PIN_53EXO"/>
    <property type="match status" value="1"/>
</dbReference>
<dbReference type="GO" id="GO:0033567">
    <property type="term" value="P:DNA replication, Okazaki fragment processing"/>
    <property type="evidence" value="ECO:0007669"/>
    <property type="project" value="InterPro"/>
</dbReference>
<proteinExistence type="predicted"/>
<keyword evidence="2 7" id="KW-0255">Endonuclease</keyword>
<organism evidence="7 8">
    <name type="scientific">Pseudoalteromonas fuliginea</name>
    <dbReference type="NCBI Taxonomy" id="1872678"/>
    <lineage>
        <taxon>Bacteria</taxon>
        <taxon>Pseudomonadati</taxon>
        <taxon>Pseudomonadota</taxon>
        <taxon>Gammaproteobacteria</taxon>
        <taxon>Alteromonadales</taxon>
        <taxon>Pseudoalteromonadaceae</taxon>
        <taxon>Pseudoalteromonas</taxon>
    </lineage>
</organism>
<keyword evidence="4" id="KW-0630">Potassium</keyword>
<dbReference type="AlphaFoldDB" id="A0AB73BCR7"/>
<dbReference type="InterPro" id="IPR029060">
    <property type="entry name" value="PIN-like_dom_sf"/>
</dbReference>
<dbReference type="Gene3D" id="3.40.50.1010">
    <property type="entry name" value="5'-nuclease"/>
    <property type="match status" value="1"/>
</dbReference>
<keyword evidence="1" id="KW-0540">Nuclease</keyword>
<evidence type="ECO:0000256" key="5">
    <source>
        <dbReference type="ARBA" id="ARBA00023125"/>
    </source>
</evidence>
<dbReference type="SMART" id="SM00475">
    <property type="entry name" value="53EXOc"/>
    <property type="match status" value="1"/>
</dbReference>
<dbReference type="GO" id="GO:0008409">
    <property type="term" value="F:5'-3' exonuclease activity"/>
    <property type="evidence" value="ECO:0007669"/>
    <property type="project" value="InterPro"/>
</dbReference>
<dbReference type="SMART" id="SM00279">
    <property type="entry name" value="HhH2"/>
    <property type="match status" value="1"/>
</dbReference>
<evidence type="ECO:0000259" key="6">
    <source>
        <dbReference type="SMART" id="SM00475"/>
    </source>
</evidence>
<dbReference type="Pfam" id="PF01367">
    <property type="entry name" value="5_3_exonuc"/>
    <property type="match status" value="1"/>
</dbReference>
<evidence type="ECO:0000256" key="1">
    <source>
        <dbReference type="ARBA" id="ARBA00022722"/>
    </source>
</evidence>
<sequence length="257" mass="29231">MKPHLLLIDALNLIRRIYAVDVNQKHHSDDQMIEACCARVAHACKKLLNTTNATHAIAVFDGDRSWRYHFYKNYKHSRSPMPQILKDALIHFKTAIEETGIVVFEPINDEADDIITTLACKAATNNVSNTIVSTDKGFLPHLGQYITIYDYFKKQYLDEHSIKERFGVQQSRLVDFWALAGDKTNDIPGVKGIGIKSAQQLINNYNTVEQALEDKLLSPSIHKKLEANMDMYVISKQLVSLRTDINLGFSLKQLRLS</sequence>
<dbReference type="PANTHER" id="PTHR42646:SF2">
    <property type="entry name" value="5'-3' EXONUCLEASE FAMILY PROTEIN"/>
    <property type="match status" value="1"/>
</dbReference>
<name>A0AB73BCR7_9GAMM</name>
<dbReference type="RefSeq" id="WP_096794594.1">
    <property type="nucleotide sequence ID" value="NZ_SEUK01000054.1"/>
</dbReference>
<evidence type="ECO:0000313" key="7">
    <source>
        <dbReference type="EMBL" id="KAA1157334.1"/>
    </source>
</evidence>